<reference evidence="2" key="1">
    <citation type="journal article" date="2020" name="Cell">
        <title>Large-Scale Comparative Analyses of Tick Genomes Elucidate Their Genetic Diversity and Vector Capacities.</title>
        <authorList>
            <consortium name="Tick Genome and Microbiome Consortium (TIGMIC)"/>
            <person name="Jia N."/>
            <person name="Wang J."/>
            <person name="Shi W."/>
            <person name="Du L."/>
            <person name="Sun Y."/>
            <person name="Zhan W."/>
            <person name="Jiang J.F."/>
            <person name="Wang Q."/>
            <person name="Zhang B."/>
            <person name="Ji P."/>
            <person name="Bell-Sakyi L."/>
            <person name="Cui X.M."/>
            <person name="Yuan T.T."/>
            <person name="Jiang B.G."/>
            <person name="Yang W.F."/>
            <person name="Lam T.T."/>
            <person name="Chang Q.C."/>
            <person name="Ding S.J."/>
            <person name="Wang X.J."/>
            <person name="Zhu J.G."/>
            <person name="Ruan X.D."/>
            <person name="Zhao L."/>
            <person name="Wei J.T."/>
            <person name="Ye R.Z."/>
            <person name="Que T.C."/>
            <person name="Du C.H."/>
            <person name="Zhou Y.H."/>
            <person name="Cheng J.X."/>
            <person name="Dai P.F."/>
            <person name="Guo W.B."/>
            <person name="Han X.H."/>
            <person name="Huang E.J."/>
            <person name="Li L.F."/>
            <person name="Wei W."/>
            <person name="Gao Y.C."/>
            <person name="Liu J.Z."/>
            <person name="Shao H.Z."/>
            <person name="Wang X."/>
            <person name="Wang C.C."/>
            <person name="Yang T.C."/>
            <person name="Huo Q.B."/>
            <person name="Li W."/>
            <person name="Chen H.Y."/>
            <person name="Chen S.E."/>
            <person name="Zhou L.G."/>
            <person name="Ni X.B."/>
            <person name="Tian J.H."/>
            <person name="Sheng Y."/>
            <person name="Liu T."/>
            <person name="Pan Y.S."/>
            <person name="Xia L.Y."/>
            <person name="Li J."/>
            <person name="Zhao F."/>
            <person name="Cao W.C."/>
        </authorList>
    </citation>
    <scope>NUCLEOTIDE SEQUENCE</scope>
    <source>
        <strain evidence="2">Rsan-2018</strain>
    </source>
</reference>
<feature type="region of interest" description="Disordered" evidence="1">
    <location>
        <begin position="124"/>
        <end position="144"/>
    </location>
</feature>
<reference evidence="2" key="2">
    <citation type="submission" date="2021-09" db="EMBL/GenBank/DDBJ databases">
        <authorList>
            <person name="Jia N."/>
            <person name="Wang J."/>
            <person name="Shi W."/>
            <person name="Du L."/>
            <person name="Sun Y."/>
            <person name="Zhan W."/>
            <person name="Jiang J."/>
            <person name="Wang Q."/>
            <person name="Zhang B."/>
            <person name="Ji P."/>
            <person name="Sakyi L.B."/>
            <person name="Cui X."/>
            <person name="Yuan T."/>
            <person name="Jiang B."/>
            <person name="Yang W."/>
            <person name="Lam T.T.-Y."/>
            <person name="Chang Q."/>
            <person name="Ding S."/>
            <person name="Wang X."/>
            <person name="Zhu J."/>
            <person name="Ruan X."/>
            <person name="Zhao L."/>
            <person name="Wei J."/>
            <person name="Que T."/>
            <person name="Du C."/>
            <person name="Cheng J."/>
            <person name="Dai P."/>
            <person name="Han X."/>
            <person name="Huang E."/>
            <person name="Gao Y."/>
            <person name="Liu J."/>
            <person name="Shao H."/>
            <person name="Ye R."/>
            <person name="Li L."/>
            <person name="Wei W."/>
            <person name="Wang X."/>
            <person name="Wang C."/>
            <person name="Huo Q."/>
            <person name="Li W."/>
            <person name="Guo W."/>
            <person name="Chen H."/>
            <person name="Chen S."/>
            <person name="Zhou L."/>
            <person name="Zhou L."/>
            <person name="Ni X."/>
            <person name="Tian J."/>
            <person name="Zhou Y."/>
            <person name="Sheng Y."/>
            <person name="Liu T."/>
            <person name="Pan Y."/>
            <person name="Xia L."/>
            <person name="Li J."/>
            <person name="Zhao F."/>
            <person name="Cao W."/>
        </authorList>
    </citation>
    <scope>NUCLEOTIDE SEQUENCE</scope>
    <source>
        <strain evidence="2">Rsan-2018</strain>
        <tissue evidence="2">Larvae</tissue>
    </source>
</reference>
<dbReference type="AlphaFoldDB" id="A0A9D4STN9"/>
<evidence type="ECO:0000256" key="1">
    <source>
        <dbReference type="SAM" id="MobiDB-lite"/>
    </source>
</evidence>
<organism evidence="2 3">
    <name type="scientific">Rhipicephalus sanguineus</name>
    <name type="common">Brown dog tick</name>
    <name type="synonym">Ixodes sanguineus</name>
    <dbReference type="NCBI Taxonomy" id="34632"/>
    <lineage>
        <taxon>Eukaryota</taxon>
        <taxon>Metazoa</taxon>
        <taxon>Ecdysozoa</taxon>
        <taxon>Arthropoda</taxon>
        <taxon>Chelicerata</taxon>
        <taxon>Arachnida</taxon>
        <taxon>Acari</taxon>
        <taxon>Parasitiformes</taxon>
        <taxon>Ixodida</taxon>
        <taxon>Ixodoidea</taxon>
        <taxon>Ixodidae</taxon>
        <taxon>Rhipicephalinae</taxon>
        <taxon>Rhipicephalus</taxon>
        <taxon>Rhipicephalus</taxon>
    </lineage>
</organism>
<gene>
    <name evidence="2" type="ORF">HPB52_004906</name>
</gene>
<dbReference type="EMBL" id="JABSTV010001252">
    <property type="protein sequence ID" value="KAH7946832.1"/>
    <property type="molecule type" value="Genomic_DNA"/>
</dbReference>
<proteinExistence type="predicted"/>
<comment type="caution">
    <text evidence="2">The sequence shown here is derived from an EMBL/GenBank/DDBJ whole genome shotgun (WGS) entry which is preliminary data.</text>
</comment>
<name>A0A9D4STN9_RHISA</name>
<evidence type="ECO:0000313" key="3">
    <source>
        <dbReference type="Proteomes" id="UP000821837"/>
    </source>
</evidence>
<protein>
    <submittedName>
        <fullName evidence="2">Uncharacterized protein</fullName>
    </submittedName>
</protein>
<feature type="region of interest" description="Disordered" evidence="1">
    <location>
        <begin position="1"/>
        <end position="25"/>
    </location>
</feature>
<evidence type="ECO:0000313" key="2">
    <source>
        <dbReference type="EMBL" id="KAH7946832.1"/>
    </source>
</evidence>
<accession>A0A9D4STN9</accession>
<keyword evidence="3" id="KW-1185">Reference proteome</keyword>
<dbReference type="Proteomes" id="UP000821837">
    <property type="component" value="Chromosome 6"/>
</dbReference>
<sequence length="217" mass="24201">MLPGIHGTPATVTGNNHNHRRSNRTCETNWGRHHHRYYCYDNNGNSASGNINDKAGQQRRYLLSPWRSWIRRKRDSGGGTAVETTGSGAAAIDTATTSVVAATEVVAQGARDQMYADCYAEEPPTLQTQPISSPPTSPISPTRRMPYGRHTNATTWFNGESPLNYQRRKTDLWRTADRRPQGTSIEFAVIARLSTRDFLPTPITLRMTVDARTTTLL</sequence>